<gene>
    <name evidence="3" type="ORF">IAB73_10220</name>
</gene>
<keyword evidence="1" id="KW-1133">Transmembrane helix</keyword>
<dbReference type="InterPro" id="IPR058709">
    <property type="entry name" value="BSH_RND-rel"/>
</dbReference>
<sequence>MRRRRHVRIQARFYVFLILLALIALMLFLWLNQRNRLGTTAIVTQSSLGSQYQGQIVIVRDETLYDAEGVTRIDYVAEEGSHLYKGGVICRVYSSGYNQTEINKLESYRSAIQQYHKEQVMQNYVDAQLDRLNSQIDALALEIRTLVQGQGVGSLNNLETQMTSALNSRQNYLRQKYPQDLTLSSLYQQESQQLKKIESWTTTYDAKEECIVSFYTDGYESTVNAETYEELTLSQVRSVLAGQQLETDVVSRGRTAVFRTVQPDVWYALLVSSERNWNPVLDQTYKMQLEGFDNPVDATVISFTRSGGDLLVRMEINGDVESVLNLRTSRVVVGEFVDGVNVPVSALYVQNNMIGVVVSELGVDTFVPVTVISQDETTAFVRSIYTGSPLQAGKTVKLFN</sequence>
<evidence type="ECO:0000259" key="2">
    <source>
        <dbReference type="Pfam" id="PF26018"/>
    </source>
</evidence>
<comment type="caution">
    <text evidence="3">The sequence shown here is derived from an EMBL/GenBank/DDBJ whole genome shotgun (WGS) entry which is preliminary data.</text>
</comment>
<feature type="domain" description="RND related barrel-sandwich hybrid" evidence="2">
    <location>
        <begin position="68"/>
        <end position="239"/>
    </location>
</feature>
<name>A0A9D0ZB55_9FIRM</name>
<keyword evidence="1" id="KW-0472">Membrane</keyword>
<accession>A0A9D0ZB55</accession>
<proteinExistence type="predicted"/>
<evidence type="ECO:0000313" key="3">
    <source>
        <dbReference type="EMBL" id="HIQ72566.1"/>
    </source>
</evidence>
<evidence type="ECO:0000313" key="4">
    <source>
        <dbReference type="Proteomes" id="UP000886887"/>
    </source>
</evidence>
<protein>
    <recommendedName>
        <fullName evidence="2">RND related barrel-sandwich hybrid domain-containing protein</fullName>
    </recommendedName>
</protein>
<dbReference type="Proteomes" id="UP000886887">
    <property type="component" value="Unassembled WGS sequence"/>
</dbReference>
<dbReference type="Pfam" id="PF26018">
    <property type="entry name" value="BSH_RND_rel"/>
    <property type="match status" value="1"/>
</dbReference>
<feature type="transmembrane region" description="Helical" evidence="1">
    <location>
        <begin position="12"/>
        <end position="31"/>
    </location>
</feature>
<reference evidence="3" key="2">
    <citation type="journal article" date="2021" name="PeerJ">
        <title>Extensive microbial diversity within the chicken gut microbiome revealed by metagenomics and culture.</title>
        <authorList>
            <person name="Gilroy R."/>
            <person name="Ravi A."/>
            <person name="Getino M."/>
            <person name="Pursley I."/>
            <person name="Horton D.L."/>
            <person name="Alikhan N.F."/>
            <person name="Baker D."/>
            <person name="Gharbi K."/>
            <person name="Hall N."/>
            <person name="Watson M."/>
            <person name="Adriaenssens E.M."/>
            <person name="Foster-Nyarko E."/>
            <person name="Jarju S."/>
            <person name="Secka A."/>
            <person name="Antonio M."/>
            <person name="Oren A."/>
            <person name="Chaudhuri R.R."/>
            <person name="La Ragione R."/>
            <person name="Hildebrand F."/>
            <person name="Pallen M.J."/>
        </authorList>
    </citation>
    <scope>NUCLEOTIDE SEQUENCE</scope>
    <source>
        <strain evidence="3">ChiSxjej2B14-6234</strain>
    </source>
</reference>
<evidence type="ECO:0000256" key="1">
    <source>
        <dbReference type="SAM" id="Phobius"/>
    </source>
</evidence>
<dbReference type="AlphaFoldDB" id="A0A9D0ZB55"/>
<organism evidence="3 4">
    <name type="scientific">Candidatus Onthenecus intestinigallinarum</name>
    <dbReference type="NCBI Taxonomy" id="2840875"/>
    <lineage>
        <taxon>Bacteria</taxon>
        <taxon>Bacillati</taxon>
        <taxon>Bacillota</taxon>
        <taxon>Clostridia</taxon>
        <taxon>Eubacteriales</taxon>
        <taxon>Candidatus Onthenecus</taxon>
    </lineage>
</organism>
<dbReference type="EMBL" id="DVFJ01000036">
    <property type="protein sequence ID" value="HIQ72566.1"/>
    <property type="molecule type" value="Genomic_DNA"/>
</dbReference>
<keyword evidence="1" id="KW-0812">Transmembrane</keyword>
<reference evidence="3" key="1">
    <citation type="submission" date="2020-10" db="EMBL/GenBank/DDBJ databases">
        <authorList>
            <person name="Gilroy R."/>
        </authorList>
    </citation>
    <scope>NUCLEOTIDE SEQUENCE</scope>
    <source>
        <strain evidence="3">ChiSxjej2B14-6234</strain>
    </source>
</reference>